<proteinExistence type="predicted"/>
<organism evidence="2 3">
    <name type="scientific">Human cytomegalovirus</name>
    <name type="common">HHV-5</name>
    <name type="synonym">Human herpesvirus 5</name>
    <dbReference type="NCBI Taxonomy" id="10359"/>
    <lineage>
        <taxon>Viruses</taxon>
        <taxon>Duplodnaviria</taxon>
        <taxon>Heunggongvirae</taxon>
        <taxon>Peploviricota</taxon>
        <taxon>Herviviricetes</taxon>
        <taxon>Herpesvirales</taxon>
        <taxon>Orthoherpesviridae</taxon>
        <taxon>Betaherpesvirinae</taxon>
        <taxon>Cytomegalovirus</taxon>
        <taxon>Cytomegalovirus humanbeta5</taxon>
    </lineage>
</organism>
<dbReference type="EMBL" id="KP745639">
    <property type="protein sequence ID" value="AKI08693.1"/>
    <property type="molecule type" value="Genomic_DNA"/>
</dbReference>
<accession>A0A0G2T855</accession>
<organismHost>
    <name type="scientific">Homo sapiens</name>
    <name type="common">Human</name>
    <dbReference type="NCBI Taxonomy" id="9606"/>
</organismHost>
<protein>
    <submittedName>
        <fullName evidence="2">Membrane glycoprotein US6</fullName>
    </submittedName>
</protein>
<evidence type="ECO:0000313" key="3">
    <source>
        <dbReference type="Proteomes" id="UP000112015"/>
    </source>
</evidence>
<reference evidence="2 3" key="1">
    <citation type="journal article" date="2015" name="J. Virol.">
        <title>High-throughput analysis of human cytomegalovirus genome diversity highlights the widespread occurrence of gene-disrupting mutations and pervasive recombination.</title>
        <authorList>
            <person name="Sijmons S."/>
            <person name="Thys K."/>
            <person name="Mbong Ngwese M."/>
            <person name="Van Damme E."/>
            <person name="Dvorak J."/>
            <person name="Van Loock M."/>
            <person name="Li G."/>
            <person name="Tachezy R."/>
            <person name="Busson L."/>
            <person name="Aerssens J."/>
            <person name="Van Ranst M."/>
            <person name="Maes P."/>
        </authorList>
    </citation>
    <scope>NUCLEOTIDE SEQUENCE [LARGE SCALE GENOMIC DNA]</scope>
    <source>
        <strain evidence="2">BE/10/2011</strain>
    </source>
</reference>
<evidence type="ECO:0000313" key="2">
    <source>
        <dbReference type="EMBL" id="AKI08693.1"/>
    </source>
</evidence>
<sequence length="184" mass="20523">MDLLIHLGFLLMCALPTPGEQSSRDPKTLLSLSLSPRQACVPRTKSHRPVCYNDTGDCTDADDSWKQLGEDFAHQCLHAAKKRPKTHKFLPNDRDLEGGLTCQRVSRLLPCDLDIHPSHRLLTLMNNCVCDGAVWNAFRLIERHGFFAVTLYLCCGITLLVVILALLCSITYESTGRGIRRCGS</sequence>
<keyword evidence="1" id="KW-1133">Transmembrane helix</keyword>
<keyword evidence="1" id="KW-0812">Transmembrane</keyword>
<name>A0A0G2T855_HCMV</name>
<feature type="transmembrane region" description="Helical" evidence="1">
    <location>
        <begin position="146"/>
        <end position="172"/>
    </location>
</feature>
<evidence type="ECO:0000256" key="1">
    <source>
        <dbReference type="SAM" id="Phobius"/>
    </source>
</evidence>
<gene>
    <name evidence="2" type="primary">US6</name>
</gene>
<keyword evidence="1" id="KW-0472">Membrane</keyword>
<dbReference type="Pfam" id="PF17616">
    <property type="entry name" value="US6"/>
    <property type="match status" value="1"/>
</dbReference>
<dbReference type="Proteomes" id="UP000112015">
    <property type="component" value="Segment"/>
</dbReference>
<dbReference type="InterPro" id="IPR035129">
    <property type="entry name" value="US6"/>
</dbReference>